<dbReference type="EMBL" id="AOLN01000018">
    <property type="protein sequence ID" value="ELZ91998.1"/>
    <property type="molecule type" value="Genomic_DNA"/>
</dbReference>
<dbReference type="PATRIC" id="fig|662479.7.peg.3424"/>
<keyword evidence="2" id="KW-1185">Reference proteome</keyword>
<sequence>MEADRDLLQHARNQLDGWIYTARDRAYRELFAGDDAAVTAEERQLLDDIDTELVADGGDGLWGVDEYAIVPGHPKNHPLSVVCTRHPKIPSEWSRGGDSLTEPEREQFNDLLWDYCERVRRYLQTEVDAFVVDGGPIEE</sequence>
<comment type="caution">
    <text evidence="1">The sequence shown here is derived from an EMBL/GenBank/DDBJ whole genome shotgun (WGS) entry which is preliminary data.</text>
</comment>
<protein>
    <submittedName>
        <fullName evidence="1">Uncharacterized protein</fullName>
    </submittedName>
</protein>
<gene>
    <name evidence="1" type="ORF">C440_16839</name>
</gene>
<dbReference type="AlphaFoldDB" id="M0I844"/>
<accession>M0I844</accession>
<evidence type="ECO:0000313" key="1">
    <source>
        <dbReference type="EMBL" id="ELZ91998.1"/>
    </source>
</evidence>
<name>M0I844_9EURY</name>
<dbReference type="OrthoDB" id="258681at2157"/>
<dbReference type="Pfam" id="PF24383">
    <property type="entry name" value="DUF7539"/>
    <property type="match status" value="1"/>
</dbReference>
<reference evidence="1 2" key="1">
    <citation type="journal article" date="2014" name="PLoS Genet.">
        <title>Phylogenetically driven sequencing of extremely halophilic archaea reveals strategies for static and dynamic osmo-response.</title>
        <authorList>
            <person name="Becker E.A."/>
            <person name="Seitzer P.M."/>
            <person name="Tritt A."/>
            <person name="Larsen D."/>
            <person name="Krusor M."/>
            <person name="Yao A.I."/>
            <person name="Wu D."/>
            <person name="Madern D."/>
            <person name="Eisen J.A."/>
            <person name="Darling A.E."/>
            <person name="Facciotti M.T."/>
        </authorList>
    </citation>
    <scope>NUCLEOTIDE SEQUENCE [LARGE SCALE GENOMIC DNA]</scope>
    <source>
        <strain evidence="1 2">ATCC BAA-1512</strain>
    </source>
</reference>
<dbReference type="Proteomes" id="UP000011550">
    <property type="component" value="Unassembled WGS sequence"/>
</dbReference>
<evidence type="ECO:0000313" key="2">
    <source>
        <dbReference type="Proteomes" id="UP000011550"/>
    </source>
</evidence>
<organism evidence="1 2">
    <name type="scientific">Haloferax mucosum ATCC BAA-1512</name>
    <dbReference type="NCBI Taxonomy" id="662479"/>
    <lineage>
        <taxon>Archaea</taxon>
        <taxon>Methanobacteriati</taxon>
        <taxon>Methanobacteriota</taxon>
        <taxon>Stenosarchaea group</taxon>
        <taxon>Halobacteria</taxon>
        <taxon>Halobacteriales</taxon>
        <taxon>Haloferacaceae</taxon>
        <taxon>Haloferax</taxon>
    </lineage>
</organism>
<dbReference type="STRING" id="662479.C440_16839"/>
<dbReference type="RefSeq" id="WP_008321843.1">
    <property type="nucleotide sequence ID" value="NZ_AOLN01000018.1"/>
</dbReference>
<proteinExistence type="predicted"/>
<dbReference type="InterPro" id="IPR055961">
    <property type="entry name" value="DUF7539"/>
</dbReference>